<evidence type="ECO:0000256" key="5">
    <source>
        <dbReference type="ARBA" id="ARBA00023136"/>
    </source>
</evidence>
<dbReference type="EMBL" id="CAJOBA010042708">
    <property type="protein sequence ID" value="CAF4138369.1"/>
    <property type="molecule type" value="Genomic_DNA"/>
</dbReference>
<keyword evidence="5" id="KW-0472">Membrane</keyword>
<dbReference type="Pfam" id="PF01130">
    <property type="entry name" value="CD36"/>
    <property type="match status" value="1"/>
</dbReference>
<dbReference type="Proteomes" id="UP000682733">
    <property type="component" value="Unassembled WGS sequence"/>
</dbReference>
<proteinExistence type="inferred from homology"/>
<evidence type="ECO:0000313" key="9">
    <source>
        <dbReference type="Proteomes" id="UP000682733"/>
    </source>
</evidence>
<evidence type="ECO:0000256" key="6">
    <source>
        <dbReference type="ARBA" id="ARBA00023180"/>
    </source>
</evidence>
<dbReference type="AlphaFoldDB" id="A0A8S2QXQ5"/>
<comment type="subcellular location">
    <subcellularLocation>
        <location evidence="1">Membrane</location>
    </subcellularLocation>
</comment>
<accession>A0A8S2QXQ5</accession>
<reference evidence="8" key="1">
    <citation type="submission" date="2021-02" db="EMBL/GenBank/DDBJ databases">
        <authorList>
            <person name="Nowell W R."/>
        </authorList>
    </citation>
    <scope>NUCLEOTIDE SEQUENCE</scope>
</reference>
<organism evidence="8 9">
    <name type="scientific">Didymodactylos carnosus</name>
    <dbReference type="NCBI Taxonomy" id="1234261"/>
    <lineage>
        <taxon>Eukaryota</taxon>
        <taxon>Metazoa</taxon>
        <taxon>Spiralia</taxon>
        <taxon>Gnathifera</taxon>
        <taxon>Rotifera</taxon>
        <taxon>Eurotatoria</taxon>
        <taxon>Bdelloidea</taxon>
        <taxon>Philodinida</taxon>
        <taxon>Philodinidae</taxon>
        <taxon>Didymodactylos</taxon>
    </lineage>
</organism>
<dbReference type="Proteomes" id="UP000677228">
    <property type="component" value="Unassembled WGS sequence"/>
</dbReference>
<comment type="similarity">
    <text evidence="2">Belongs to the CD36 family.</text>
</comment>
<name>A0A8S2QXQ5_9BILA</name>
<keyword evidence="3" id="KW-0812">Transmembrane</keyword>
<dbReference type="GO" id="GO:0016020">
    <property type="term" value="C:membrane"/>
    <property type="evidence" value="ECO:0007669"/>
    <property type="project" value="UniProtKB-SubCell"/>
</dbReference>
<evidence type="ECO:0000256" key="3">
    <source>
        <dbReference type="ARBA" id="ARBA00022692"/>
    </source>
</evidence>
<sequence length="84" mass="9535">GKVLDKIKLAPNSPGYHGWTNPPITTTYTYRLFNIINSHDIMTSKSSKPAPLMKIIETSPFSYTYVLYDAKEMEKMSNIICKCS</sequence>
<feature type="non-terminal residue" evidence="8">
    <location>
        <position position="1"/>
    </location>
</feature>
<evidence type="ECO:0000256" key="1">
    <source>
        <dbReference type="ARBA" id="ARBA00004370"/>
    </source>
</evidence>
<evidence type="ECO:0000313" key="7">
    <source>
        <dbReference type="EMBL" id="CAF1327017.1"/>
    </source>
</evidence>
<evidence type="ECO:0000256" key="4">
    <source>
        <dbReference type="ARBA" id="ARBA00022989"/>
    </source>
</evidence>
<evidence type="ECO:0000313" key="8">
    <source>
        <dbReference type="EMBL" id="CAF4138369.1"/>
    </source>
</evidence>
<dbReference type="InterPro" id="IPR002159">
    <property type="entry name" value="CD36_fam"/>
</dbReference>
<keyword evidence="6" id="KW-0325">Glycoprotein</keyword>
<evidence type="ECO:0000256" key="2">
    <source>
        <dbReference type="ARBA" id="ARBA00010532"/>
    </source>
</evidence>
<comment type="caution">
    <text evidence="8">The sequence shown here is derived from an EMBL/GenBank/DDBJ whole genome shotgun (WGS) entry which is preliminary data.</text>
</comment>
<dbReference type="EMBL" id="CAJNOK010021095">
    <property type="protein sequence ID" value="CAF1327017.1"/>
    <property type="molecule type" value="Genomic_DNA"/>
</dbReference>
<gene>
    <name evidence="7" type="ORF">OVA965_LOCUS29709</name>
    <name evidence="8" type="ORF">TMI583_LOCUS30493</name>
</gene>
<protein>
    <submittedName>
        <fullName evidence="8">Uncharacterized protein</fullName>
    </submittedName>
</protein>
<keyword evidence="4" id="KW-1133">Transmembrane helix</keyword>